<evidence type="ECO:0000313" key="2">
    <source>
        <dbReference type="Proteomes" id="UP000223968"/>
    </source>
</evidence>
<name>A0A2B7WFE6_9EURO</name>
<dbReference type="GO" id="GO:0004814">
    <property type="term" value="F:arginine-tRNA ligase activity"/>
    <property type="evidence" value="ECO:0007669"/>
    <property type="project" value="InterPro"/>
</dbReference>
<feature type="non-terminal residue" evidence="1">
    <location>
        <position position="98"/>
    </location>
</feature>
<dbReference type="AlphaFoldDB" id="A0A2B7WFE6"/>
<dbReference type="InterPro" id="IPR036695">
    <property type="entry name" value="Arg-tRNA-synth_N_sf"/>
</dbReference>
<dbReference type="GO" id="GO:0005524">
    <property type="term" value="F:ATP binding"/>
    <property type="evidence" value="ECO:0007669"/>
    <property type="project" value="InterPro"/>
</dbReference>
<accession>A0A2B7WFE6</accession>
<proteinExistence type="predicted"/>
<sequence length="98" mass="10544">MSTLTPESLATHLQSLAPDLSLPIPPFPAANPLANPADIYRSYIAAIVRQTLNCDNELACNGIQRTQVLAHGDLVPVVARLRLKGVDMNQIALELSSK</sequence>
<dbReference type="EMBL" id="PDNB01000373">
    <property type="protein sequence ID" value="PGG95241.1"/>
    <property type="molecule type" value="Genomic_DNA"/>
</dbReference>
<dbReference type="STRING" id="1447875.A0A2B7WFE6"/>
<dbReference type="Proteomes" id="UP000223968">
    <property type="component" value="Unassembled WGS sequence"/>
</dbReference>
<dbReference type="Gene3D" id="3.30.1360.70">
    <property type="entry name" value="Arginyl tRNA synthetase N-terminal domain"/>
    <property type="match status" value="1"/>
</dbReference>
<evidence type="ECO:0000313" key="1">
    <source>
        <dbReference type="EMBL" id="PGG95241.1"/>
    </source>
</evidence>
<dbReference type="GO" id="GO:0006420">
    <property type="term" value="P:arginyl-tRNA aminoacylation"/>
    <property type="evidence" value="ECO:0007669"/>
    <property type="project" value="InterPro"/>
</dbReference>
<keyword evidence="2" id="KW-1185">Reference proteome</keyword>
<dbReference type="SUPFAM" id="SSF55190">
    <property type="entry name" value="Arginyl-tRNA synthetase (ArgRS), N-terminal 'additional' domain"/>
    <property type="match status" value="1"/>
</dbReference>
<reference evidence="1 2" key="1">
    <citation type="submission" date="2017-10" db="EMBL/GenBank/DDBJ databases">
        <title>Comparative genomics in systemic dimorphic fungi from Ajellomycetaceae.</title>
        <authorList>
            <person name="Munoz J.F."/>
            <person name="Mcewen J.G."/>
            <person name="Clay O.K."/>
            <person name="Cuomo C.A."/>
        </authorList>
    </citation>
    <scope>NUCLEOTIDE SEQUENCE [LARGE SCALE GENOMIC DNA]</scope>
    <source>
        <strain evidence="1 2">UAMH5409</strain>
    </source>
</reference>
<comment type="caution">
    <text evidence="1">The sequence shown here is derived from an EMBL/GenBank/DDBJ whole genome shotgun (WGS) entry which is preliminary data.</text>
</comment>
<dbReference type="GO" id="GO:0005737">
    <property type="term" value="C:cytoplasm"/>
    <property type="evidence" value="ECO:0007669"/>
    <property type="project" value="InterPro"/>
</dbReference>
<gene>
    <name evidence="1" type="ORF">AJ79_10166</name>
</gene>
<protein>
    <submittedName>
        <fullName evidence="1">Uncharacterized protein</fullName>
    </submittedName>
</protein>
<organism evidence="1 2">
    <name type="scientific">Helicocarpus griseus UAMH5409</name>
    <dbReference type="NCBI Taxonomy" id="1447875"/>
    <lineage>
        <taxon>Eukaryota</taxon>
        <taxon>Fungi</taxon>
        <taxon>Dikarya</taxon>
        <taxon>Ascomycota</taxon>
        <taxon>Pezizomycotina</taxon>
        <taxon>Eurotiomycetes</taxon>
        <taxon>Eurotiomycetidae</taxon>
        <taxon>Onygenales</taxon>
        <taxon>Ajellomycetaceae</taxon>
        <taxon>Helicocarpus</taxon>
    </lineage>
</organism>